<evidence type="ECO:0000256" key="9">
    <source>
        <dbReference type="ARBA" id="ARBA00047630"/>
    </source>
</evidence>
<keyword evidence="5 12" id="KW-0028">Amino-acid biosynthesis</keyword>
<dbReference type="InterPro" id="IPR020578">
    <property type="entry name" value="Aminotrans_V_PyrdxlP_BS"/>
</dbReference>
<dbReference type="InterPro" id="IPR000192">
    <property type="entry name" value="Aminotrans_V_dom"/>
</dbReference>
<evidence type="ECO:0000256" key="2">
    <source>
        <dbReference type="ARBA" id="ARBA00005099"/>
    </source>
</evidence>
<evidence type="ECO:0000256" key="3">
    <source>
        <dbReference type="ARBA" id="ARBA00006904"/>
    </source>
</evidence>
<dbReference type="UniPathway" id="UPA00135">
    <property type="reaction ID" value="UER00197"/>
</dbReference>
<dbReference type="SUPFAM" id="SSF53383">
    <property type="entry name" value="PLP-dependent transferases"/>
    <property type="match status" value="1"/>
</dbReference>
<evidence type="ECO:0000256" key="1">
    <source>
        <dbReference type="ARBA" id="ARBA00001933"/>
    </source>
</evidence>
<comment type="catalytic activity">
    <reaction evidence="9">
        <text>4-(phosphooxy)-L-threonine + 2-oxoglutarate = (R)-3-hydroxy-2-oxo-4-phosphooxybutanoate + L-glutamate</text>
        <dbReference type="Rhea" id="RHEA:16573"/>
        <dbReference type="ChEBI" id="CHEBI:16810"/>
        <dbReference type="ChEBI" id="CHEBI:29985"/>
        <dbReference type="ChEBI" id="CHEBI:58452"/>
        <dbReference type="ChEBI" id="CHEBI:58538"/>
        <dbReference type="EC" id="2.6.1.52"/>
    </reaction>
</comment>
<dbReference type="FunFam" id="3.40.640.10:FF:000010">
    <property type="entry name" value="Phosphoserine aminotransferase"/>
    <property type="match status" value="1"/>
</dbReference>
<proteinExistence type="inferred from homology"/>
<dbReference type="UniPathway" id="UPA00244">
    <property type="reaction ID" value="UER00311"/>
</dbReference>
<dbReference type="PIRSF" id="PIRSF000525">
    <property type="entry name" value="SerC"/>
    <property type="match status" value="1"/>
</dbReference>
<dbReference type="GO" id="GO:0004648">
    <property type="term" value="F:O-phospho-L-serine:2-oxoglutarate aminotransferase activity"/>
    <property type="evidence" value="ECO:0007669"/>
    <property type="project" value="UniProtKB-EC"/>
</dbReference>
<evidence type="ECO:0000256" key="5">
    <source>
        <dbReference type="ARBA" id="ARBA00022605"/>
    </source>
</evidence>
<dbReference type="InterPro" id="IPR022278">
    <property type="entry name" value="Pser_aminoTfrase"/>
</dbReference>
<dbReference type="GO" id="GO:0030170">
    <property type="term" value="F:pyridoxal phosphate binding"/>
    <property type="evidence" value="ECO:0007669"/>
    <property type="project" value="TreeGrafter"/>
</dbReference>
<dbReference type="EC" id="2.6.1.52" evidence="12"/>
<evidence type="ECO:0000259" key="13">
    <source>
        <dbReference type="Pfam" id="PF00266"/>
    </source>
</evidence>
<dbReference type="InterPro" id="IPR015421">
    <property type="entry name" value="PyrdxlP-dep_Trfase_major"/>
</dbReference>
<dbReference type="Gene3D" id="3.90.1150.10">
    <property type="entry name" value="Aspartate Aminotransferase, domain 1"/>
    <property type="match status" value="1"/>
</dbReference>
<dbReference type="Pfam" id="PF00266">
    <property type="entry name" value="Aminotran_5"/>
    <property type="match status" value="1"/>
</dbReference>
<evidence type="ECO:0000256" key="8">
    <source>
        <dbReference type="ARBA" id="ARBA00023299"/>
    </source>
</evidence>
<dbReference type="STRING" id="6248.A0A0K0E2I1"/>
<dbReference type="WBParaSite" id="TCONS_00008163.p1">
    <property type="protein sequence ID" value="TCONS_00008163.p1"/>
    <property type="gene ID" value="XLOC_006139"/>
</dbReference>
<evidence type="ECO:0000313" key="15">
    <source>
        <dbReference type="WBParaSite" id="SSTP_0000370000.1"/>
    </source>
</evidence>
<dbReference type="Proteomes" id="UP000035681">
    <property type="component" value="Unplaced"/>
</dbReference>
<evidence type="ECO:0000256" key="7">
    <source>
        <dbReference type="ARBA" id="ARBA00022898"/>
    </source>
</evidence>
<name>A0A0K0E2I1_STRER</name>
<comment type="pathway">
    <text evidence="2 12">Amino-acid biosynthesis; L-serine biosynthesis; L-serine from 3-phospho-D-glycerate: step 2/3.</text>
</comment>
<dbReference type="PANTHER" id="PTHR43247">
    <property type="entry name" value="PHOSPHOSERINE AMINOTRANSFERASE"/>
    <property type="match status" value="1"/>
</dbReference>
<dbReference type="HAMAP" id="MF_00160">
    <property type="entry name" value="SerC_aminotrans_5"/>
    <property type="match status" value="1"/>
</dbReference>
<dbReference type="GO" id="GO:0005737">
    <property type="term" value="C:cytoplasm"/>
    <property type="evidence" value="ECO:0007669"/>
    <property type="project" value="TreeGrafter"/>
</dbReference>
<dbReference type="PROSITE" id="PS00595">
    <property type="entry name" value="AA_TRANSFER_CLASS_5"/>
    <property type="match status" value="1"/>
</dbReference>
<organism evidence="15">
    <name type="scientific">Strongyloides stercoralis</name>
    <name type="common">Threadworm</name>
    <dbReference type="NCBI Taxonomy" id="6248"/>
    <lineage>
        <taxon>Eukaryota</taxon>
        <taxon>Metazoa</taxon>
        <taxon>Ecdysozoa</taxon>
        <taxon>Nematoda</taxon>
        <taxon>Chromadorea</taxon>
        <taxon>Rhabditida</taxon>
        <taxon>Tylenchina</taxon>
        <taxon>Panagrolaimomorpha</taxon>
        <taxon>Strongyloidoidea</taxon>
        <taxon>Strongyloididae</taxon>
        <taxon>Strongyloides</taxon>
    </lineage>
</organism>
<dbReference type="WBParaSite" id="SSTP_0000370000.1">
    <property type="protein sequence ID" value="SSTP_0000370000.1"/>
    <property type="gene ID" value="SSTP_0000370000"/>
</dbReference>
<keyword evidence="4 12" id="KW-0032">Aminotransferase</keyword>
<evidence type="ECO:0000256" key="6">
    <source>
        <dbReference type="ARBA" id="ARBA00022679"/>
    </source>
</evidence>
<comment type="similarity">
    <text evidence="3">Belongs to the class-V pyridoxal-phosphate-dependent aminotransferase family. SerC subfamily.</text>
</comment>
<protein>
    <recommendedName>
        <fullName evidence="12">Phosphoserine aminotransferase</fullName>
        <ecNumber evidence="12">2.6.1.52</ecNumber>
    </recommendedName>
</protein>
<dbReference type="NCBIfam" id="TIGR01364">
    <property type="entry name" value="serC_1"/>
    <property type="match status" value="1"/>
</dbReference>
<evidence type="ECO:0000313" key="14">
    <source>
        <dbReference type="Proteomes" id="UP000035681"/>
    </source>
</evidence>
<keyword evidence="8 12" id="KW-0718">Serine biosynthesis</keyword>
<dbReference type="InterPro" id="IPR015422">
    <property type="entry name" value="PyrdxlP-dep_Trfase_small"/>
</dbReference>
<dbReference type="AlphaFoldDB" id="A0A0K0E2I1"/>
<evidence type="ECO:0000256" key="12">
    <source>
        <dbReference type="RuleBase" id="RU004505"/>
    </source>
</evidence>
<dbReference type="InterPro" id="IPR015424">
    <property type="entry name" value="PyrdxlP-dep_Trfase"/>
</dbReference>
<evidence type="ECO:0000256" key="10">
    <source>
        <dbReference type="ARBA" id="ARBA00049007"/>
    </source>
</evidence>
<dbReference type="Gene3D" id="3.40.640.10">
    <property type="entry name" value="Type I PLP-dependent aspartate aminotransferase-like (Major domain)"/>
    <property type="match status" value="1"/>
</dbReference>
<keyword evidence="6 12" id="KW-0808">Transferase</keyword>
<evidence type="ECO:0000256" key="11">
    <source>
        <dbReference type="RuleBase" id="RU004504"/>
    </source>
</evidence>
<dbReference type="FunFam" id="3.90.1150.10:FF:000006">
    <property type="entry name" value="Phosphoserine aminotransferase"/>
    <property type="match status" value="1"/>
</dbReference>
<evidence type="ECO:0000256" key="4">
    <source>
        <dbReference type="ARBA" id="ARBA00022576"/>
    </source>
</evidence>
<comment type="catalytic activity">
    <reaction evidence="10 12">
        <text>O-phospho-L-serine + 2-oxoglutarate = 3-phosphooxypyruvate + L-glutamate</text>
        <dbReference type="Rhea" id="RHEA:14329"/>
        <dbReference type="ChEBI" id="CHEBI:16810"/>
        <dbReference type="ChEBI" id="CHEBI:18110"/>
        <dbReference type="ChEBI" id="CHEBI:29985"/>
        <dbReference type="ChEBI" id="CHEBI:57524"/>
        <dbReference type="EC" id="2.6.1.52"/>
    </reaction>
</comment>
<accession>A0A0K0E2I1</accession>
<dbReference type="NCBIfam" id="NF003764">
    <property type="entry name" value="PRK05355.1"/>
    <property type="match status" value="1"/>
</dbReference>
<dbReference type="GO" id="GO:0006564">
    <property type="term" value="P:L-serine biosynthetic process"/>
    <property type="evidence" value="ECO:0007669"/>
    <property type="project" value="UniProtKB-KW"/>
</dbReference>
<comment type="cofactor">
    <cofactor evidence="1 11">
        <name>pyridoxal 5'-phosphate</name>
        <dbReference type="ChEBI" id="CHEBI:597326"/>
    </cofactor>
</comment>
<reference evidence="15" key="1">
    <citation type="submission" date="2015-08" db="UniProtKB">
        <authorList>
            <consortium name="WormBaseParasite"/>
        </authorList>
    </citation>
    <scope>IDENTIFICATION</scope>
</reference>
<feature type="domain" description="Aminotransferase class V" evidence="13">
    <location>
        <begin position="9"/>
        <end position="358"/>
    </location>
</feature>
<keyword evidence="14" id="KW-1185">Reference proteome</keyword>
<dbReference type="PANTHER" id="PTHR43247:SF1">
    <property type="entry name" value="PHOSPHOSERINE AMINOTRANSFERASE"/>
    <property type="match status" value="1"/>
</dbReference>
<keyword evidence="7" id="KW-0663">Pyridoxal phosphate</keyword>
<sequence>MSDVIKKINFGAGPSKIPTEVMIRASNDFHNFNDTGLALFEHSHRSSEFASFLQETVELIKELMEVPDNYEILFMHGGGTGQFAAVPLNLIGNDEEDGVADYLITGAWSKKAAEEGSKYVKVNKVIPDTKSYTTVPPREEWKLTPHAKYFYYCANETVHGVEITDIDLPKETIIVADISSNILSRPFDVSKHGVVFAGTQKNLGVSGVTLVIVRKDLLNKPSKYCPSILNFTETAKNKSLYNTPSMFSIHMTYYILCWIKKIGGVEYIYKNNQKKAKLLYDTIDNSNDFYFSPIDKKYRSNMNVPFRIGGKEGNADLEKLFIEESLKKGMIGLKGHRSVGGIRASIYNSITLDEVQQLVEFMKEFQKNHLTNGHTK</sequence>